<proteinExistence type="predicted"/>
<dbReference type="RefSeq" id="WP_203690950.1">
    <property type="nucleotide sequence ID" value="NZ_BAAALC010000016.1"/>
</dbReference>
<dbReference type="AlphaFoldDB" id="A0A8J3KQ15"/>
<dbReference type="Proteomes" id="UP000630887">
    <property type="component" value="Unassembled WGS sequence"/>
</dbReference>
<organism evidence="1 2">
    <name type="scientific">Catellatospora coxensis</name>
    <dbReference type="NCBI Taxonomy" id="310354"/>
    <lineage>
        <taxon>Bacteria</taxon>
        <taxon>Bacillati</taxon>
        <taxon>Actinomycetota</taxon>
        <taxon>Actinomycetes</taxon>
        <taxon>Micromonosporales</taxon>
        <taxon>Micromonosporaceae</taxon>
        <taxon>Catellatospora</taxon>
    </lineage>
</organism>
<accession>A0A8J3KQ15</accession>
<dbReference type="EMBL" id="BONI01000011">
    <property type="protein sequence ID" value="GIG05090.1"/>
    <property type="molecule type" value="Genomic_DNA"/>
</dbReference>
<evidence type="ECO:0000313" key="2">
    <source>
        <dbReference type="Proteomes" id="UP000630887"/>
    </source>
</evidence>
<keyword evidence="2" id="KW-1185">Reference proteome</keyword>
<gene>
    <name evidence="1" type="ORF">Cco03nite_17900</name>
</gene>
<comment type="caution">
    <text evidence="1">The sequence shown here is derived from an EMBL/GenBank/DDBJ whole genome shotgun (WGS) entry which is preliminary data.</text>
</comment>
<evidence type="ECO:0000313" key="1">
    <source>
        <dbReference type="EMBL" id="GIG05090.1"/>
    </source>
</evidence>
<protein>
    <submittedName>
        <fullName evidence="1">Uncharacterized protein</fullName>
    </submittedName>
</protein>
<reference evidence="1 2" key="1">
    <citation type="submission" date="2021-01" db="EMBL/GenBank/DDBJ databases">
        <title>Whole genome shotgun sequence of Catellatospora coxensis NBRC 107359.</title>
        <authorList>
            <person name="Komaki H."/>
            <person name="Tamura T."/>
        </authorList>
    </citation>
    <scope>NUCLEOTIDE SEQUENCE [LARGE SCALE GENOMIC DNA]</scope>
    <source>
        <strain evidence="1 2">NBRC 107359</strain>
    </source>
</reference>
<name>A0A8J3KQ15_9ACTN</name>
<sequence length="180" mass="20091">MEFPSRADYPLVDAEGLLQNPAFWPLHLHWAHDIHDLMSRLDVDGGDMDVLADQLIDPERWPFFRLPTADGGELVIIYRNFADDSGIDFERHQADGAITNLAAIEGDWPARVFDWDELLQIATNPRRGAGVTEPVDRFLLLLPLLADAPGDASDQVRRAFGARTALAETAGAILERSPHW</sequence>